<protein>
    <submittedName>
        <fullName evidence="1">Unannotated protein</fullName>
    </submittedName>
</protein>
<accession>A0A6J7B0X7</accession>
<dbReference type="AlphaFoldDB" id="A0A6J7B0X7"/>
<reference evidence="1" key="1">
    <citation type="submission" date="2020-05" db="EMBL/GenBank/DDBJ databases">
        <authorList>
            <person name="Chiriac C."/>
            <person name="Salcher M."/>
            <person name="Ghai R."/>
            <person name="Kavagutti S V."/>
        </authorList>
    </citation>
    <scope>NUCLEOTIDE SEQUENCE</scope>
</reference>
<proteinExistence type="predicted"/>
<name>A0A6J7B0X7_9ZZZZ</name>
<evidence type="ECO:0000313" key="1">
    <source>
        <dbReference type="EMBL" id="CAB4838685.1"/>
    </source>
</evidence>
<gene>
    <name evidence="1" type="ORF">UFOPK3232_00820</name>
</gene>
<organism evidence="1">
    <name type="scientific">freshwater metagenome</name>
    <dbReference type="NCBI Taxonomy" id="449393"/>
    <lineage>
        <taxon>unclassified sequences</taxon>
        <taxon>metagenomes</taxon>
        <taxon>ecological metagenomes</taxon>
    </lineage>
</organism>
<sequence>MKAYATYILSSKCSNDVGAALGFSVIDGELLKKSLAQVAKIG</sequence>
<dbReference type="EMBL" id="CAFARE010000027">
    <property type="protein sequence ID" value="CAB4838685.1"/>
    <property type="molecule type" value="Genomic_DNA"/>
</dbReference>